<keyword evidence="5" id="KW-1185">Reference proteome</keyword>
<feature type="DNA-binding region" description="H-T-H motif" evidence="2">
    <location>
        <begin position="27"/>
        <end position="46"/>
    </location>
</feature>
<sequence>MAATRSSQILVQTTLQLIAESGVDSLTISQVAARAGVSRATAYREFGDKDKLLSAVAAREVQQMVAETMSGVDPTADLATNVPAVVLAALTYLRQHAAFRYVREHEPHWLLQAVLTISQQRMNLVQVVAATVAPIIAPSEAKLWLPATEAAEIVVRTVLSHALVEQSSLTDRQVAEAVLRAIRHAG</sequence>
<dbReference type="AlphaFoldDB" id="A0A9X7IJI9"/>
<evidence type="ECO:0000259" key="3">
    <source>
        <dbReference type="PROSITE" id="PS50977"/>
    </source>
</evidence>
<evidence type="ECO:0000313" key="4">
    <source>
        <dbReference type="EMBL" id="PQM50180.1"/>
    </source>
</evidence>
<evidence type="ECO:0000256" key="2">
    <source>
        <dbReference type="PROSITE-ProRule" id="PRU00335"/>
    </source>
</evidence>
<evidence type="ECO:0000313" key="5">
    <source>
        <dbReference type="Proteomes" id="UP000237911"/>
    </source>
</evidence>
<dbReference type="GO" id="GO:0003700">
    <property type="term" value="F:DNA-binding transcription factor activity"/>
    <property type="evidence" value="ECO:0007669"/>
    <property type="project" value="TreeGrafter"/>
</dbReference>
<dbReference type="PROSITE" id="PS50977">
    <property type="entry name" value="HTH_TETR_2"/>
    <property type="match status" value="1"/>
</dbReference>
<reference evidence="4 5" key="1">
    <citation type="submission" date="2018-02" db="EMBL/GenBank/DDBJ databases">
        <title>Draft genome sequence of Mycobacterium virginiense isolated from mud of a swine farm in Japan.</title>
        <authorList>
            <person name="Ohya K."/>
        </authorList>
    </citation>
    <scope>NUCLEOTIDE SEQUENCE [LARGE SCALE GENOMIC DNA]</scope>
    <source>
        <strain evidence="4 5">GF75</strain>
    </source>
</reference>
<organism evidence="4 5">
    <name type="scientific">Mycolicibacter virginiensis</name>
    <dbReference type="NCBI Taxonomy" id="1795032"/>
    <lineage>
        <taxon>Bacteria</taxon>
        <taxon>Bacillati</taxon>
        <taxon>Actinomycetota</taxon>
        <taxon>Actinomycetes</taxon>
        <taxon>Mycobacteriales</taxon>
        <taxon>Mycobacteriaceae</taxon>
        <taxon>Mycolicibacter</taxon>
    </lineage>
</organism>
<feature type="domain" description="HTH tetR-type" evidence="3">
    <location>
        <begin position="4"/>
        <end position="64"/>
    </location>
</feature>
<protein>
    <submittedName>
        <fullName evidence="4">TetR/AcrR family transcriptional regulator</fullName>
    </submittedName>
</protein>
<dbReference type="RefSeq" id="WP_105295801.1">
    <property type="nucleotide sequence ID" value="NZ_CP092430.2"/>
</dbReference>
<keyword evidence="1 2" id="KW-0238">DNA-binding</keyword>
<dbReference type="SUPFAM" id="SSF46689">
    <property type="entry name" value="Homeodomain-like"/>
    <property type="match status" value="1"/>
</dbReference>
<dbReference type="Proteomes" id="UP000237911">
    <property type="component" value="Unassembled WGS sequence"/>
</dbReference>
<dbReference type="PANTHER" id="PTHR30055">
    <property type="entry name" value="HTH-TYPE TRANSCRIPTIONAL REGULATOR RUTR"/>
    <property type="match status" value="1"/>
</dbReference>
<evidence type="ECO:0000256" key="1">
    <source>
        <dbReference type="ARBA" id="ARBA00023125"/>
    </source>
</evidence>
<dbReference type="EMBL" id="PUEV01000109">
    <property type="protein sequence ID" value="PQM50180.1"/>
    <property type="molecule type" value="Genomic_DNA"/>
</dbReference>
<dbReference type="InterPro" id="IPR001647">
    <property type="entry name" value="HTH_TetR"/>
</dbReference>
<dbReference type="PRINTS" id="PR00455">
    <property type="entry name" value="HTHTETR"/>
</dbReference>
<proteinExistence type="predicted"/>
<dbReference type="Pfam" id="PF00440">
    <property type="entry name" value="TetR_N"/>
    <property type="match status" value="1"/>
</dbReference>
<dbReference type="GO" id="GO:0000976">
    <property type="term" value="F:transcription cis-regulatory region binding"/>
    <property type="evidence" value="ECO:0007669"/>
    <property type="project" value="TreeGrafter"/>
</dbReference>
<name>A0A9X7IJI9_9MYCO</name>
<dbReference type="InterPro" id="IPR050109">
    <property type="entry name" value="HTH-type_TetR-like_transc_reg"/>
</dbReference>
<gene>
    <name evidence="4" type="ORF">C5U48_21720</name>
</gene>
<dbReference type="InterPro" id="IPR009057">
    <property type="entry name" value="Homeodomain-like_sf"/>
</dbReference>
<comment type="caution">
    <text evidence="4">The sequence shown here is derived from an EMBL/GenBank/DDBJ whole genome shotgun (WGS) entry which is preliminary data.</text>
</comment>
<accession>A0A9X7IJI9</accession>
<dbReference type="Gene3D" id="1.10.357.10">
    <property type="entry name" value="Tetracycline Repressor, domain 2"/>
    <property type="match status" value="1"/>
</dbReference>
<dbReference type="PANTHER" id="PTHR30055:SF209">
    <property type="entry name" value="POSSIBLE TRANSCRIPTIONAL REGULATORY PROTEIN (PROBABLY TETR-FAMILY)"/>
    <property type="match status" value="1"/>
</dbReference>